<dbReference type="GO" id="GO:0006352">
    <property type="term" value="P:DNA-templated transcription initiation"/>
    <property type="evidence" value="ECO:0007669"/>
    <property type="project" value="InterPro"/>
</dbReference>
<reference evidence="7 8" key="1">
    <citation type="journal article" date="2017" name="Int. J. Syst. Evol. Microbiol.">
        <title>Arachidicoccus ginsenosidivorans sp. nov., with ginsenoside-converting activity isolated from ginseng cultivating soil.</title>
        <authorList>
            <person name="Siddiqi M.Z."/>
            <person name="Aslam Z."/>
            <person name="Im W.T."/>
        </authorList>
    </citation>
    <scope>NUCLEOTIDE SEQUENCE [LARGE SCALE GENOMIC DNA]</scope>
    <source>
        <strain evidence="7 8">Gsoil 809</strain>
    </source>
</reference>
<comment type="similarity">
    <text evidence="1">Belongs to the sigma-70 factor family. ECF subfamily.</text>
</comment>
<keyword evidence="4" id="KW-0804">Transcription</keyword>
<dbReference type="SUPFAM" id="SSF88659">
    <property type="entry name" value="Sigma3 and sigma4 domains of RNA polymerase sigma factors"/>
    <property type="match status" value="1"/>
</dbReference>
<dbReference type="RefSeq" id="WP_146786650.1">
    <property type="nucleotide sequence ID" value="NZ_CP042434.1"/>
</dbReference>
<name>A0A5B8VU95_9BACT</name>
<accession>A0A5B8VU95</accession>
<protein>
    <submittedName>
        <fullName evidence="7">RNA polymerase sigma-70 factor</fullName>
    </submittedName>
</protein>
<evidence type="ECO:0000259" key="5">
    <source>
        <dbReference type="Pfam" id="PF04542"/>
    </source>
</evidence>
<dbReference type="InterPro" id="IPR014284">
    <property type="entry name" value="RNA_pol_sigma-70_dom"/>
</dbReference>
<dbReference type="KEGG" id="agi:FSB73_20670"/>
<keyword evidence="8" id="KW-1185">Reference proteome</keyword>
<dbReference type="Pfam" id="PF04542">
    <property type="entry name" value="Sigma70_r2"/>
    <property type="match status" value="1"/>
</dbReference>
<dbReference type="Pfam" id="PF08281">
    <property type="entry name" value="Sigma70_r4_2"/>
    <property type="match status" value="1"/>
</dbReference>
<evidence type="ECO:0000313" key="8">
    <source>
        <dbReference type="Proteomes" id="UP000321291"/>
    </source>
</evidence>
<sequence>MQDLSAYDDHELMDLIKRDNQVAFETLFDRYGAVLISHTHRKLLDMAAAEDVVQDIFIKLWERRKEINCDNIAGYLFTSARHMVLNVIKHRQVIVRYEKDFKHFVENHPINSTEHIIQKKELEAILMAEIDKLSPRMRQVFILSRQENLSHQQIADRLGISKFTVNDHIKASLRILKTKIGLILLLILWSNHFNG</sequence>
<dbReference type="NCBIfam" id="TIGR02985">
    <property type="entry name" value="Sig70_bacteroi1"/>
    <property type="match status" value="1"/>
</dbReference>
<dbReference type="InterPro" id="IPR013325">
    <property type="entry name" value="RNA_pol_sigma_r2"/>
</dbReference>
<dbReference type="GO" id="GO:0016987">
    <property type="term" value="F:sigma factor activity"/>
    <property type="evidence" value="ECO:0007669"/>
    <property type="project" value="UniProtKB-KW"/>
</dbReference>
<dbReference type="InterPro" id="IPR013249">
    <property type="entry name" value="RNA_pol_sigma70_r4_t2"/>
</dbReference>
<dbReference type="AlphaFoldDB" id="A0A5B8VU95"/>
<evidence type="ECO:0000256" key="4">
    <source>
        <dbReference type="ARBA" id="ARBA00023163"/>
    </source>
</evidence>
<dbReference type="SUPFAM" id="SSF88946">
    <property type="entry name" value="Sigma2 domain of RNA polymerase sigma factors"/>
    <property type="match status" value="1"/>
</dbReference>
<dbReference type="EMBL" id="CP042434">
    <property type="protein sequence ID" value="QEC73718.1"/>
    <property type="molecule type" value="Genomic_DNA"/>
</dbReference>
<feature type="domain" description="RNA polymerase sigma factor 70 region 4 type 2" evidence="6">
    <location>
        <begin position="125"/>
        <end position="173"/>
    </location>
</feature>
<evidence type="ECO:0000259" key="6">
    <source>
        <dbReference type="Pfam" id="PF08281"/>
    </source>
</evidence>
<evidence type="ECO:0000256" key="2">
    <source>
        <dbReference type="ARBA" id="ARBA00023015"/>
    </source>
</evidence>
<organism evidence="7 8">
    <name type="scientific">Arachidicoccus ginsenosidivorans</name>
    <dbReference type="NCBI Taxonomy" id="496057"/>
    <lineage>
        <taxon>Bacteria</taxon>
        <taxon>Pseudomonadati</taxon>
        <taxon>Bacteroidota</taxon>
        <taxon>Chitinophagia</taxon>
        <taxon>Chitinophagales</taxon>
        <taxon>Chitinophagaceae</taxon>
        <taxon>Arachidicoccus</taxon>
    </lineage>
</organism>
<keyword evidence="3" id="KW-0731">Sigma factor</keyword>
<evidence type="ECO:0000256" key="1">
    <source>
        <dbReference type="ARBA" id="ARBA00010641"/>
    </source>
</evidence>
<dbReference type="Gene3D" id="1.10.1740.10">
    <property type="match status" value="1"/>
</dbReference>
<keyword evidence="2" id="KW-0805">Transcription regulation</keyword>
<dbReference type="Gene3D" id="1.10.10.10">
    <property type="entry name" value="Winged helix-like DNA-binding domain superfamily/Winged helix DNA-binding domain"/>
    <property type="match status" value="1"/>
</dbReference>
<dbReference type="InterPro" id="IPR036388">
    <property type="entry name" value="WH-like_DNA-bd_sf"/>
</dbReference>
<dbReference type="PANTHER" id="PTHR43133:SF46">
    <property type="entry name" value="RNA POLYMERASE SIGMA-70 FACTOR ECF SUBFAMILY"/>
    <property type="match status" value="1"/>
</dbReference>
<dbReference type="Proteomes" id="UP000321291">
    <property type="component" value="Chromosome"/>
</dbReference>
<evidence type="ECO:0000313" key="7">
    <source>
        <dbReference type="EMBL" id="QEC73718.1"/>
    </source>
</evidence>
<gene>
    <name evidence="7" type="ORF">FSB73_20670</name>
</gene>
<dbReference type="NCBIfam" id="TIGR02937">
    <property type="entry name" value="sigma70-ECF"/>
    <property type="match status" value="1"/>
</dbReference>
<feature type="domain" description="RNA polymerase sigma-70 region 2" evidence="5">
    <location>
        <begin position="27"/>
        <end position="91"/>
    </location>
</feature>
<dbReference type="OrthoDB" id="659569at2"/>
<dbReference type="PANTHER" id="PTHR43133">
    <property type="entry name" value="RNA POLYMERASE ECF-TYPE SIGMA FACTO"/>
    <property type="match status" value="1"/>
</dbReference>
<dbReference type="InterPro" id="IPR014327">
    <property type="entry name" value="RNA_pol_sigma70_bacteroid"/>
</dbReference>
<dbReference type="InterPro" id="IPR007627">
    <property type="entry name" value="RNA_pol_sigma70_r2"/>
</dbReference>
<dbReference type="InterPro" id="IPR039425">
    <property type="entry name" value="RNA_pol_sigma-70-like"/>
</dbReference>
<dbReference type="InterPro" id="IPR013324">
    <property type="entry name" value="RNA_pol_sigma_r3/r4-like"/>
</dbReference>
<evidence type="ECO:0000256" key="3">
    <source>
        <dbReference type="ARBA" id="ARBA00023082"/>
    </source>
</evidence>
<proteinExistence type="inferred from homology"/>
<dbReference type="GO" id="GO:0003677">
    <property type="term" value="F:DNA binding"/>
    <property type="evidence" value="ECO:0007669"/>
    <property type="project" value="InterPro"/>
</dbReference>